<dbReference type="InterPro" id="IPR029062">
    <property type="entry name" value="Class_I_gatase-like"/>
</dbReference>
<sequence>MNIAFFALDESALQAAPLFETEGVKVLLSPSREEALAAEAMVVTAHAGLGNLLKGFAATGIDALVDRRLAGGRPVLVMGSAMAALFQNIEGVGENGLGQWPGSVNRRVGRQQYLKIAPPTGSLLSGIEDPLYFPFAHAATVDPATLLGSGPMKPPLSTMVVGQERFLAAVENGALTAFQFLPEKSGRAGRQIVAKWIAQVRGS</sequence>
<reference evidence="1 2" key="1">
    <citation type="submission" date="2017-12" db="EMBL/GenBank/DDBJ databases">
        <title>Phylogenetic diversity of female urinary microbiome.</title>
        <authorList>
            <person name="Thomas-White K."/>
            <person name="Wolfe A.J."/>
        </authorList>
    </citation>
    <scope>NUCLEOTIDE SEQUENCE [LARGE SCALE GENOMIC DNA]</scope>
    <source>
        <strain evidence="1 2">UMB0402</strain>
    </source>
</reference>
<keyword evidence="2" id="KW-1185">Reference proteome</keyword>
<dbReference type="AlphaFoldDB" id="A0A2I1IKH8"/>
<organism evidence="1 2">
    <name type="scientific">Winkia neuii</name>
    <dbReference type="NCBI Taxonomy" id="33007"/>
    <lineage>
        <taxon>Bacteria</taxon>
        <taxon>Bacillati</taxon>
        <taxon>Actinomycetota</taxon>
        <taxon>Actinomycetes</taxon>
        <taxon>Actinomycetales</taxon>
        <taxon>Actinomycetaceae</taxon>
        <taxon>Winkia</taxon>
    </lineage>
</organism>
<name>A0A2I1IKH8_9ACTO</name>
<dbReference type="GeneID" id="35867276"/>
<proteinExistence type="predicted"/>
<accession>A0A2I1IKH8</accession>
<dbReference type="Gene3D" id="3.40.50.880">
    <property type="match status" value="1"/>
</dbReference>
<dbReference type="SUPFAM" id="SSF52317">
    <property type="entry name" value="Class I glutamine amidotransferase-like"/>
    <property type="match status" value="1"/>
</dbReference>
<evidence type="ECO:0000313" key="2">
    <source>
        <dbReference type="Proteomes" id="UP000235122"/>
    </source>
</evidence>
<dbReference type="EMBL" id="PKKO01000006">
    <property type="protein sequence ID" value="PKY71630.1"/>
    <property type="molecule type" value="Genomic_DNA"/>
</dbReference>
<dbReference type="Proteomes" id="UP000235122">
    <property type="component" value="Unassembled WGS sequence"/>
</dbReference>
<dbReference type="PROSITE" id="PS51273">
    <property type="entry name" value="GATASE_TYPE_1"/>
    <property type="match status" value="1"/>
</dbReference>
<comment type="caution">
    <text evidence="1">The sequence shown here is derived from an EMBL/GenBank/DDBJ whole genome shotgun (WGS) entry which is preliminary data.</text>
</comment>
<protein>
    <submittedName>
        <fullName evidence="1">Imidazole glycerol phosphate synthase subunit HisH</fullName>
    </submittedName>
</protein>
<evidence type="ECO:0000313" key="1">
    <source>
        <dbReference type="EMBL" id="PKY71630.1"/>
    </source>
</evidence>
<dbReference type="STRING" id="33007.HMPREF3198_01919"/>
<dbReference type="RefSeq" id="WP_024331496.1">
    <property type="nucleotide sequence ID" value="NZ_JASOXK010000004.1"/>
</dbReference>
<gene>
    <name evidence="1" type="ORF">CYJ19_10455</name>
</gene>